<protein>
    <submittedName>
        <fullName evidence="11">Transcriptional antiterminator, BglG family/PTS system mannitol/fructose-specific IIA component</fullName>
        <ecNumber evidence="11">2.7.1.-</ecNumber>
    </submittedName>
</protein>
<dbReference type="SUPFAM" id="SSF52794">
    <property type="entry name" value="PTS system IIB component-like"/>
    <property type="match status" value="1"/>
</dbReference>
<evidence type="ECO:0000313" key="10">
    <source>
        <dbReference type="EMBL" id="GEQ00236.1"/>
    </source>
</evidence>
<dbReference type="InterPro" id="IPR011608">
    <property type="entry name" value="PRD"/>
</dbReference>
<dbReference type="Pfam" id="PF00359">
    <property type="entry name" value="PTS_EIIA_2"/>
    <property type="match status" value="1"/>
</dbReference>
<evidence type="ECO:0000256" key="6">
    <source>
        <dbReference type="ARBA" id="ARBA00023163"/>
    </source>
</evidence>
<evidence type="ECO:0000313" key="11">
    <source>
        <dbReference type="EMBL" id="SUJ09316.1"/>
    </source>
</evidence>
<reference evidence="11 12" key="1">
    <citation type="submission" date="2018-06" db="EMBL/GenBank/DDBJ databases">
        <authorList>
            <consortium name="Pathogen Informatics"/>
            <person name="Doyle S."/>
        </authorList>
    </citation>
    <scope>NUCLEOTIDE SEQUENCE [LARGE SCALE GENOMIC DNA]</scope>
    <source>
        <strain evidence="11 12">NCTC12413</strain>
    </source>
</reference>
<dbReference type="InterPro" id="IPR007737">
    <property type="entry name" value="Mga_HTH"/>
</dbReference>
<sequence length="654" mass="74407">MLSMRQRKIVDYVVAQASFIAIHDLAAQLKVTNRTIQYDLEMIEASASDLDLKIERNKSKGVKMTKLNVTNAKLTQSAVRPTLHYDKSERILYITLKLFESSEPTSSQTFAAMVSVSRRTIVEDLKVVQTWLESNGLSLVYKKNKGFVIEGEESNFRKAYAARVNEYFQTHTHYMGNQLFSNDELKQIRLAVISTLSDNNYHLVQSAIDGLIYHILIAIHRTRSNDVFEIPTIEYDKLVQTEQFRIAMELTDKLETAFLVEFPPSESAFITLHLLGAKSVAENDVFEDADELEILTHQLVELMSGELGVNLLSDNKLLDGLVVHLRPAIHRMKFKLTHKNPLNDEITQQYANIIQALKHHVWLIEQAYNIEFEADELSYITIHFASAIERLSSSTKPAIKVVLLCGSGIGTSQLLKSKLKNIYPELEVIDAYSVYEIDDSELRNERIDYVISTVEVTQLSVPIVRVSPFLTQEDRMQLNEIINASREKYVNDVKMLGPDLQDVLPKEHIITHQPKVTRNSAIQQAVDILVAKSIVDINYGQDIINQLDAFGPYMVISPHIALIHAQHKHVRQGVGFSIVHFAEGIKFDHEQYDPVNVIITLATEQPQIHLNALRQLSELIMDETTRTHLLQGDKPQIIEAIKQISIKEDIAKWP</sequence>
<evidence type="ECO:0000256" key="2">
    <source>
        <dbReference type="ARBA" id="ARBA00022679"/>
    </source>
</evidence>
<dbReference type="PROSITE" id="PS51372">
    <property type="entry name" value="PRD_2"/>
    <property type="match status" value="2"/>
</dbReference>
<dbReference type="GO" id="GO:0008982">
    <property type="term" value="F:protein-N(PI)-phosphohistidine-sugar phosphotransferase activity"/>
    <property type="evidence" value="ECO:0007669"/>
    <property type="project" value="InterPro"/>
</dbReference>
<feature type="domain" description="PRD" evidence="9">
    <location>
        <begin position="180"/>
        <end position="284"/>
    </location>
</feature>
<feature type="domain" description="PTS EIIB type-2" evidence="8">
    <location>
        <begin position="399"/>
        <end position="490"/>
    </location>
</feature>
<dbReference type="CDD" id="cd00211">
    <property type="entry name" value="PTS_IIA_fru"/>
    <property type="match status" value="1"/>
</dbReference>
<accession>A0A380BYA4</accession>
<keyword evidence="4" id="KW-0805">Transcription regulation</keyword>
<evidence type="ECO:0000256" key="4">
    <source>
        <dbReference type="ARBA" id="ARBA00023015"/>
    </source>
</evidence>
<dbReference type="Pfam" id="PF02302">
    <property type="entry name" value="PTS_IIB"/>
    <property type="match status" value="1"/>
</dbReference>
<name>A0A380BYA4_9STAP</name>
<dbReference type="Proteomes" id="UP000254956">
    <property type="component" value="Unassembled WGS sequence"/>
</dbReference>
<dbReference type="SUPFAM" id="SSF46785">
    <property type="entry name" value="Winged helix' DNA-binding domain"/>
    <property type="match status" value="1"/>
</dbReference>
<reference evidence="10 13" key="2">
    <citation type="submission" date="2019-07" db="EMBL/GenBank/DDBJ databases">
        <title>Whole genome shotgun sequence of Staphylococcus arlettae NBRC 109765.</title>
        <authorList>
            <person name="Hosoyama A."/>
            <person name="Uohara A."/>
            <person name="Ohji S."/>
            <person name="Ichikawa N."/>
        </authorList>
    </citation>
    <scope>NUCLEOTIDE SEQUENCE [LARGE SCALE GENOMIC DNA]</scope>
    <source>
        <strain evidence="10 13">NBRC 109765</strain>
    </source>
</reference>
<dbReference type="InterPro" id="IPR036634">
    <property type="entry name" value="PRD_sf"/>
</dbReference>
<dbReference type="Gene3D" id="3.40.50.2300">
    <property type="match status" value="1"/>
</dbReference>
<dbReference type="GO" id="GO:0009401">
    <property type="term" value="P:phosphoenolpyruvate-dependent sugar phosphotransferase system"/>
    <property type="evidence" value="ECO:0007669"/>
    <property type="project" value="InterPro"/>
</dbReference>
<dbReference type="GO" id="GO:0006355">
    <property type="term" value="P:regulation of DNA-templated transcription"/>
    <property type="evidence" value="ECO:0007669"/>
    <property type="project" value="InterPro"/>
</dbReference>
<evidence type="ECO:0000313" key="13">
    <source>
        <dbReference type="Proteomes" id="UP000321598"/>
    </source>
</evidence>
<dbReference type="SUPFAM" id="SSF55804">
    <property type="entry name" value="Phoshotransferase/anion transport protein"/>
    <property type="match status" value="1"/>
</dbReference>
<evidence type="ECO:0000259" key="9">
    <source>
        <dbReference type="PROSITE" id="PS51372"/>
    </source>
</evidence>
<dbReference type="InterPro" id="IPR013011">
    <property type="entry name" value="PTS_EIIB_2"/>
</dbReference>
<dbReference type="Gene3D" id="3.40.930.10">
    <property type="entry name" value="Mannitol-specific EII, Chain A"/>
    <property type="match status" value="1"/>
</dbReference>
<dbReference type="InterPro" id="IPR003501">
    <property type="entry name" value="PTS_EIIB_2/3"/>
</dbReference>
<dbReference type="EMBL" id="UGZE01000001">
    <property type="protein sequence ID" value="SUJ09316.1"/>
    <property type="molecule type" value="Genomic_DNA"/>
</dbReference>
<evidence type="ECO:0000313" key="12">
    <source>
        <dbReference type="Proteomes" id="UP000254956"/>
    </source>
</evidence>
<dbReference type="InterPro" id="IPR036390">
    <property type="entry name" value="WH_DNA-bd_sf"/>
</dbReference>
<dbReference type="EC" id="2.7.1.-" evidence="11"/>
<evidence type="ECO:0000256" key="5">
    <source>
        <dbReference type="ARBA" id="ARBA00023159"/>
    </source>
</evidence>
<keyword evidence="13" id="KW-1185">Reference proteome</keyword>
<dbReference type="Gene3D" id="1.10.10.10">
    <property type="entry name" value="Winged helix-like DNA-binding domain superfamily/Winged helix DNA-binding domain"/>
    <property type="match status" value="2"/>
</dbReference>
<dbReference type="Gene3D" id="1.10.1790.10">
    <property type="entry name" value="PRD domain"/>
    <property type="match status" value="2"/>
</dbReference>
<dbReference type="InterPro" id="IPR036388">
    <property type="entry name" value="WH-like_DNA-bd_sf"/>
</dbReference>
<evidence type="ECO:0000256" key="1">
    <source>
        <dbReference type="ARBA" id="ARBA00011798"/>
    </source>
</evidence>
<dbReference type="PANTHER" id="PTHR30185">
    <property type="entry name" value="CRYPTIC BETA-GLUCOSIDE BGL OPERON ANTITERMINATOR"/>
    <property type="match status" value="1"/>
</dbReference>
<dbReference type="InterPro" id="IPR016152">
    <property type="entry name" value="PTrfase/Anion_transptr"/>
</dbReference>
<dbReference type="Pfam" id="PF00874">
    <property type="entry name" value="PRD"/>
    <property type="match status" value="2"/>
</dbReference>
<dbReference type="AlphaFoldDB" id="A0A380BYA4"/>
<dbReference type="CDD" id="cd05568">
    <property type="entry name" value="PTS_IIB_bgl_like"/>
    <property type="match status" value="1"/>
</dbReference>
<evidence type="ECO:0000259" key="7">
    <source>
        <dbReference type="PROSITE" id="PS51094"/>
    </source>
</evidence>
<evidence type="ECO:0000259" key="8">
    <source>
        <dbReference type="PROSITE" id="PS51099"/>
    </source>
</evidence>
<evidence type="ECO:0000256" key="3">
    <source>
        <dbReference type="ARBA" id="ARBA00022737"/>
    </source>
</evidence>
<dbReference type="PROSITE" id="PS51094">
    <property type="entry name" value="PTS_EIIA_TYPE_2"/>
    <property type="match status" value="1"/>
</dbReference>
<keyword evidence="3" id="KW-0677">Repeat</keyword>
<proteinExistence type="predicted"/>
<comment type="subunit">
    <text evidence="1">Homodimer or homotrimer. Seems to be a monomer when not phosphorylated.</text>
</comment>
<keyword evidence="6" id="KW-0804">Transcription</keyword>
<dbReference type="EMBL" id="BKAV01000010">
    <property type="protein sequence ID" value="GEQ00236.1"/>
    <property type="molecule type" value="Genomic_DNA"/>
</dbReference>
<dbReference type="Pfam" id="PF05043">
    <property type="entry name" value="Mga"/>
    <property type="match status" value="1"/>
</dbReference>
<keyword evidence="2 11" id="KW-0808">Transferase</keyword>
<dbReference type="OrthoDB" id="3710983at2"/>
<dbReference type="InterPro" id="IPR002178">
    <property type="entry name" value="PTS_EIIA_type-2_dom"/>
</dbReference>
<dbReference type="InterPro" id="IPR036095">
    <property type="entry name" value="PTS_EIIB-like_sf"/>
</dbReference>
<dbReference type="PANTHER" id="PTHR30185:SF12">
    <property type="entry name" value="TRANSCRIPTIONAL REGULATOR MANR"/>
    <property type="match status" value="1"/>
</dbReference>
<dbReference type="InterPro" id="IPR050661">
    <property type="entry name" value="BglG_antiterminators"/>
</dbReference>
<keyword evidence="5" id="KW-0010">Activator</keyword>
<gene>
    <name evidence="11" type="primary">licR_1</name>
    <name evidence="11" type="ORF">NCTC12413_00353</name>
    <name evidence="10" type="ORF">SAR03_12730</name>
</gene>
<organism evidence="11 12">
    <name type="scientific">Staphylococcus arlettae</name>
    <dbReference type="NCBI Taxonomy" id="29378"/>
    <lineage>
        <taxon>Bacteria</taxon>
        <taxon>Bacillati</taxon>
        <taxon>Bacillota</taxon>
        <taxon>Bacilli</taxon>
        <taxon>Bacillales</taxon>
        <taxon>Staphylococcaceae</taxon>
        <taxon>Staphylococcus</taxon>
    </lineage>
</organism>
<feature type="domain" description="PTS EIIA type-2" evidence="7">
    <location>
        <begin position="502"/>
        <end position="644"/>
    </location>
</feature>
<dbReference type="PROSITE" id="PS51099">
    <property type="entry name" value="PTS_EIIB_TYPE_2"/>
    <property type="match status" value="1"/>
</dbReference>
<feature type="domain" description="PRD" evidence="9">
    <location>
        <begin position="287"/>
        <end position="394"/>
    </location>
</feature>
<dbReference type="Proteomes" id="UP000321598">
    <property type="component" value="Unassembled WGS sequence"/>
</dbReference>
<dbReference type="STRING" id="1212545.SARL_00305"/>
<dbReference type="SUPFAM" id="SSF63520">
    <property type="entry name" value="PTS-regulatory domain, PRD"/>
    <property type="match status" value="2"/>
</dbReference>